<keyword evidence="1" id="KW-1133">Transmembrane helix</keyword>
<gene>
    <name evidence="2" type="ORF">SAMN05216392_0389</name>
</gene>
<proteinExistence type="predicted"/>
<keyword evidence="1" id="KW-0812">Transmembrane</keyword>
<feature type="transmembrane region" description="Helical" evidence="1">
    <location>
        <begin position="6"/>
        <end position="25"/>
    </location>
</feature>
<dbReference type="AlphaFoldDB" id="A0A1H0Y309"/>
<protein>
    <submittedName>
        <fullName evidence="2">Uncharacterized protein</fullName>
    </submittedName>
</protein>
<evidence type="ECO:0000313" key="3">
    <source>
        <dbReference type="Proteomes" id="UP000182870"/>
    </source>
</evidence>
<name>A0A1H0Y309_STREI</name>
<sequence length="196" mass="22691">MKEVIQSIIAVGGFGYLNYQILAAIKDIDWGSEQDKKYLLICLSSLDYSIYWLLDIFFKNPVIVIPLTILIAVIISFFIPYLVDFLYFVINWVRKKEKLGKLEQTSMYDVFASDTSCQNCFVFKLGDRNILSSGYISTTSGKGDDLSLILSPYISDNDPEKYALRSEDELIEYLDKEKIQAKIYLNLEKQIKFIYF</sequence>
<feature type="transmembrane region" description="Helical" evidence="1">
    <location>
        <begin position="64"/>
        <end position="90"/>
    </location>
</feature>
<organism evidence="2 3">
    <name type="scientific">Streptococcus equinus</name>
    <name type="common">Streptococcus bovis</name>
    <dbReference type="NCBI Taxonomy" id="1335"/>
    <lineage>
        <taxon>Bacteria</taxon>
        <taxon>Bacillati</taxon>
        <taxon>Bacillota</taxon>
        <taxon>Bacilli</taxon>
        <taxon>Lactobacillales</taxon>
        <taxon>Streptococcaceae</taxon>
        <taxon>Streptococcus</taxon>
    </lineage>
</organism>
<dbReference type="Proteomes" id="UP000182870">
    <property type="component" value="Unassembled WGS sequence"/>
</dbReference>
<evidence type="ECO:0000256" key="1">
    <source>
        <dbReference type="SAM" id="Phobius"/>
    </source>
</evidence>
<feature type="transmembrane region" description="Helical" evidence="1">
    <location>
        <begin position="37"/>
        <end position="58"/>
    </location>
</feature>
<accession>A0A1H0Y309</accession>
<dbReference type="OrthoDB" id="2237716at2"/>
<dbReference type="RefSeq" id="WP_074559942.1">
    <property type="nucleotide sequence ID" value="NZ_FNKE01000001.1"/>
</dbReference>
<evidence type="ECO:0000313" key="2">
    <source>
        <dbReference type="EMBL" id="SDQ09547.1"/>
    </source>
</evidence>
<keyword evidence="1" id="KW-0472">Membrane</keyword>
<dbReference type="EMBL" id="FNKE01000001">
    <property type="protein sequence ID" value="SDQ09547.1"/>
    <property type="molecule type" value="Genomic_DNA"/>
</dbReference>
<reference evidence="2 3" key="1">
    <citation type="submission" date="2016-10" db="EMBL/GenBank/DDBJ databases">
        <authorList>
            <person name="de Groot N.N."/>
        </authorList>
    </citation>
    <scope>NUCLEOTIDE SEQUENCE [LARGE SCALE GENOMIC DNA]</scope>
    <source>
        <strain evidence="2 3">Sb05</strain>
    </source>
</reference>